<dbReference type="SUPFAM" id="SSF110849">
    <property type="entry name" value="ParB/Sulfiredoxin"/>
    <property type="match status" value="1"/>
</dbReference>
<keyword evidence="2" id="KW-0547">Nucleotide-binding</keyword>
<dbReference type="AlphaFoldDB" id="A0AAE3K158"/>
<dbReference type="InterPro" id="IPR003115">
    <property type="entry name" value="ParB_N"/>
</dbReference>
<reference evidence="6" key="1">
    <citation type="submission" date="2022-05" db="EMBL/GenBank/DDBJ databases">
        <title>Metagenome Sequencing of an Archaeal-Dominated Microbial Community from a Hot Spring at the Los Azufres Geothermal Field, Mexico.</title>
        <authorList>
            <person name="Marin-Paredes R."/>
            <person name="Martinez-Romero E."/>
            <person name="Servin-Garciduenas L.E."/>
        </authorList>
    </citation>
    <scope>NUCLEOTIDE SEQUENCE</scope>
    <source>
        <strain evidence="6">AZ1-454</strain>
    </source>
</reference>
<sequence>MSAADITIQSLEVDSLVPHEDVIRNKLLQTISNMKNHKAMHPIIVDKNSLVILDGHHRYYSAKILGIRKIPAILLDYKDERIRVGKWFREVYGKVPNGFMSKFEGGGEVCVDFLGHRVCSFSPYSLLWKMHWIEESLAQLGIRVTKNPEKGIEPPFLSKDYVVDVAKRGLRFPPKTTRHMYEFIIPSRLVTLDELI</sequence>
<proteinExistence type="predicted"/>
<evidence type="ECO:0000256" key="3">
    <source>
        <dbReference type="ARBA" id="ARBA00022777"/>
    </source>
</evidence>
<dbReference type="Gene3D" id="3.90.1530.10">
    <property type="entry name" value="Conserved hypothetical protein from pyrococcus furiosus pfu- 392566-001, ParB domain"/>
    <property type="match status" value="1"/>
</dbReference>
<evidence type="ECO:0000256" key="1">
    <source>
        <dbReference type="ARBA" id="ARBA00022679"/>
    </source>
</evidence>
<dbReference type="SMART" id="SM00470">
    <property type="entry name" value="ParB"/>
    <property type="match status" value="1"/>
</dbReference>
<dbReference type="GO" id="GO:0005524">
    <property type="term" value="F:ATP binding"/>
    <property type="evidence" value="ECO:0007669"/>
    <property type="project" value="UniProtKB-KW"/>
</dbReference>
<evidence type="ECO:0000256" key="2">
    <source>
        <dbReference type="ARBA" id="ARBA00022741"/>
    </source>
</evidence>
<name>A0AAE3K158_9CREN</name>
<protein>
    <submittedName>
        <fullName evidence="6">ParB N-terminal domain-containing protein</fullName>
    </submittedName>
</protein>
<accession>A0AAE3K158</accession>
<evidence type="ECO:0000256" key="4">
    <source>
        <dbReference type="ARBA" id="ARBA00022840"/>
    </source>
</evidence>
<dbReference type="EMBL" id="JZWS02000001">
    <property type="protein sequence ID" value="MCL7342979.1"/>
    <property type="molecule type" value="Genomic_DNA"/>
</dbReference>
<organism evidence="6">
    <name type="scientific">Candidatus Aramenus sulfurataquae</name>
    <dbReference type="NCBI Taxonomy" id="1326980"/>
    <lineage>
        <taxon>Archaea</taxon>
        <taxon>Thermoproteota</taxon>
        <taxon>Thermoprotei</taxon>
        <taxon>Sulfolobales</taxon>
        <taxon>Sulfolobaceae</taxon>
        <taxon>Candidatus Aramenus</taxon>
    </lineage>
</organism>
<dbReference type="GO" id="GO:0016301">
    <property type="term" value="F:kinase activity"/>
    <property type="evidence" value="ECO:0007669"/>
    <property type="project" value="UniProtKB-KW"/>
</dbReference>
<evidence type="ECO:0000259" key="5">
    <source>
        <dbReference type="SMART" id="SM00470"/>
    </source>
</evidence>
<feature type="domain" description="ParB-like N-terminal" evidence="5">
    <location>
        <begin position="9"/>
        <end position="90"/>
    </location>
</feature>
<dbReference type="InterPro" id="IPR023098">
    <property type="entry name" value="SerK/SbnI_C"/>
</dbReference>
<gene>
    <name evidence="6" type="ORF">TQ35_000100</name>
</gene>
<dbReference type="Pfam" id="PF02195">
    <property type="entry name" value="ParB_N"/>
    <property type="match status" value="1"/>
</dbReference>
<keyword evidence="4" id="KW-0067">ATP-binding</keyword>
<evidence type="ECO:0000313" key="6">
    <source>
        <dbReference type="EMBL" id="MCL7342979.1"/>
    </source>
</evidence>
<keyword evidence="3" id="KW-0418">Kinase</keyword>
<dbReference type="Gene3D" id="3.30.1760.10">
    <property type="entry name" value="Conserved hypothetical protein from pyrococcus furiosus pfu- 392566-001, domain 2"/>
    <property type="match status" value="1"/>
</dbReference>
<dbReference type="CDD" id="cd16400">
    <property type="entry name" value="ParB_Srx_like_nuclease"/>
    <property type="match status" value="1"/>
</dbReference>
<dbReference type="InterPro" id="IPR036086">
    <property type="entry name" value="ParB/Sulfiredoxin_sf"/>
</dbReference>
<comment type="caution">
    <text evidence="6">The sequence shown here is derived from an EMBL/GenBank/DDBJ whole genome shotgun (WGS) entry which is preliminary data.</text>
</comment>
<keyword evidence="1" id="KW-0808">Transferase</keyword>